<dbReference type="AlphaFoldDB" id="A0A653BLU5"/>
<proteinExistence type="predicted"/>
<organism evidence="1 2">
    <name type="scientific">Callosobruchus maculatus</name>
    <name type="common">Southern cowpea weevil</name>
    <name type="synonym">Pulse bruchid</name>
    <dbReference type="NCBI Taxonomy" id="64391"/>
    <lineage>
        <taxon>Eukaryota</taxon>
        <taxon>Metazoa</taxon>
        <taxon>Ecdysozoa</taxon>
        <taxon>Arthropoda</taxon>
        <taxon>Hexapoda</taxon>
        <taxon>Insecta</taxon>
        <taxon>Pterygota</taxon>
        <taxon>Neoptera</taxon>
        <taxon>Endopterygota</taxon>
        <taxon>Coleoptera</taxon>
        <taxon>Polyphaga</taxon>
        <taxon>Cucujiformia</taxon>
        <taxon>Chrysomeloidea</taxon>
        <taxon>Chrysomelidae</taxon>
        <taxon>Bruchinae</taxon>
        <taxon>Bruchini</taxon>
        <taxon>Callosobruchus</taxon>
    </lineage>
</organism>
<gene>
    <name evidence="1" type="ORF">CALMAC_LOCUS1715</name>
</gene>
<protein>
    <submittedName>
        <fullName evidence="1">Uncharacterized protein</fullName>
    </submittedName>
</protein>
<dbReference type="OrthoDB" id="5950721at2759"/>
<reference evidence="1 2" key="1">
    <citation type="submission" date="2019-01" db="EMBL/GenBank/DDBJ databases">
        <authorList>
            <person name="Sayadi A."/>
        </authorList>
    </citation>
    <scope>NUCLEOTIDE SEQUENCE [LARGE SCALE GENOMIC DNA]</scope>
</reference>
<evidence type="ECO:0000313" key="2">
    <source>
        <dbReference type="Proteomes" id="UP000410492"/>
    </source>
</evidence>
<sequence length="57" mass="6130">GRPAGRCCQHPQPPARPTSVCASVVGVVNKQISETMPVTSGKLTNIRYALYTFQLIS</sequence>
<dbReference type="EMBL" id="CAACVG010001994">
    <property type="protein sequence ID" value="VEN35966.1"/>
    <property type="molecule type" value="Genomic_DNA"/>
</dbReference>
<name>A0A653BLU5_CALMS</name>
<accession>A0A653BLU5</accession>
<keyword evidence="2" id="KW-1185">Reference proteome</keyword>
<evidence type="ECO:0000313" key="1">
    <source>
        <dbReference type="EMBL" id="VEN35966.1"/>
    </source>
</evidence>
<dbReference type="Proteomes" id="UP000410492">
    <property type="component" value="Unassembled WGS sequence"/>
</dbReference>
<feature type="non-terminal residue" evidence="1">
    <location>
        <position position="1"/>
    </location>
</feature>